<keyword evidence="1" id="KW-0732">Signal</keyword>
<proteinExistence type="predicted"/>
<sequence length="113" mass="11905">MKSILILASLVLVGAAPQLAGLQLPTIPNLTDLTDTITTLSNYLNQLQSDLLILSVQVPTDFGNPLSTTVDRLGFTTSSLFNSTSVGTPMASMIAAIKDEISSLQAQVRDLTA</sequence>
<evidence type="ECO:0000313" key="2">
    <source>
        <dbReference type="EMBL" id="OXA40146.1"/>
    </source>
</evidence>
<feature type="signal peptide" evidence="1">
    <location>
        <begin position="1"/>
        <end position="21"/>
    </location>
</feature>
<protein>
    <submittedName>
        <fullName evidence="2">Uncharacterized protein</fullName>
    </submittedName>
</protein>
<comment type="caution">
    <text evidence="2">The sequence shown here is derived from an EMBL/GenBank/DDBJ whole genome shotgun (WGS) entry which is preliminary data.</text>
</comment>
<dbReference type="Proteomes" id="UP000198287">
    <property type="component" value="Unassembled WGS sequence"/>
</dbReference>
<keyword evidence="3" id="KW-1185">Reference proteome</keyword>
<gene>
    <name evidence="2" type="ORF">Fcan01_24890</name>
</gene>
<dbReference type="EMBL" id="LNIX01000034">
    <property type="protein sequence ID" value="OXA40146.1"/>
    <property type="molecule type" value="Genomic_DNA"/>
</dbReference>
<feature type="chain" id="PRO_5012126849" evidence="1">
    <location>
        <begin position="22"/>
        <end position="113"/>
    </location>
</feature>
<name>A0A226D796_FOLCA</name>
<reference evidence="2 3" key="1">
    <citation type="submission" date="2015-12" db="EMBL/GenBank/DDBJ databases">
        <title>The genome of Folsomia candida.</title>
        <authorList>
            <person name="Faddeeva A."/>
            <person name="Derks M.F."/>
            <person name="Anvar Y."/>
            <person name="Smit S."/>
            <person name="Van Straalen N."/>
            <person name="Roelofs D."/>
        </authorList>
    </citation>
    <scope>NUCLEOTIDE SEQUENCE [LARGE SCALE GENOMIC DNA]</scope>
    <source>
        <strain evidence="2 3">VU population</strain>
        <tissue evidence="2">Whole body</tissue>
    </source>
</reference>
<evidence type="ECO:0000256" key="1">
    <source>
        <dbReference type="SAM" id="SignalP"/>
    </source>
</evidence>
<organism evidence="2 3">
    <name type="scientific">Folsomia candida</name>
    <name type="common">Springtail</name>
    <dbReference type="NCBI Taxonomy" id="158441"/>
    <lineage>
        <taxon>Eukaryota</taxon>
        <taxon>Metazoa</taxon>
        <taxon>Ecdysozoa</taxon>
        <taxon>Arthropoda</taxon>
        <taxon>Hexapoda</taxon>
        <taxon>Collembola</taxon>
        <taxon>Entomobryomorpha</taxon>
        <taxon>Isotomoidea</taxon>
        <taxon>Isotomidae</taxon>
        <taxon>Proisotominae</taxon>
        <taxon>Folsomia</taxon>
    </lineage>
</organism>
<accession>A0A226D796</accession>
<evidence type="ECO:0000313" key="3">
    <source>
        <dbReference type="Proteomes" id="UP000198287"/>
    </source>
</evidence>
<dbReference type="AlphaFoldDB" id="A0A226D796"/>